<keyword evidence="1" id="KW-1133">Transmembrane helix</keyword>
<feature type="transmembrane region" description="Helical" evidence="1">
    <location>
        <begin position="260"/>
        <end position="279"/>
    </location>
</feature>
<feature type="transmembrane region" description="Helical" evidence="1">
    <location>
        <begin position="231"/>
        <end position="248"/>
    </location>
</feature>
<evidence type="ECO:0000256" key="1">
    <source>
        <dbReference type="SAM" id="Phobius"/>
    </source>
</evidence>
<reference evidence="2 3" key="1">
    <citation type="journal article" date="2017" name="Int. J. Syst. Evol. Microbiol.">
        <title>Ramlibacter alkalitolerans sp. nov., alkali-tolerant bacterium isolated from soil of ginseng.</title>
        <authorList>
            <person name="Lee D.H."/>
            <person name="Cha C.J."/>
        </authorList>
    </citation>
    <scope>NUCLEOTIDE SEQUENCE [LARGE SCALE GENOMIC DNA]</scope>
    <source>
        <strain evidence="2 3">KACC 19305</strain>
    </source>
</reference>
<sequence>MLPYLFVCIPIAFMAMASQQHRLHIVMWTGAFFILVGFVGLRHHVGMDWNNYLLMIQKVTWTPLNEALGAAEPAYALILRQSGQMGYGVYGANLVVAVILMLGLFRYARTTPYPWLALLTALPFLVVVIGMSANRQAAAIGILLWAVARWDKYSLITRAAFVGLAALFHFSALLFLLVVAADIQMQRTMKFAMVFIFGSVGLYVLDATGRLDYYDTLYVSNQLGLTSSSGALFHTLLNAGPAMIYFLMKPYRDKLLPNELHRNMAVLAICLVPLSFVVSAAAGRITLYLFPVSMYVFSALPRVLRGAGTMAVYKFLCGSLFVLLLVFWLVASNSGIAYVPYRNLLNTFPSERELCC</sequence>
<dbReference type="InterPro" id="IPR049458">
    <property type="entry name" value="EpsG-like"/>
</dbReference>
<protein>
    <submittedName>
        <fullName evidence="2">EpsG family protein</fullName>
    </submittedName>
</protein>
<feature type="transmembrane region" description="Helical" evidence="1">
    <location>
        <begin position="191"/>
        <end position="211"/>
    </location>
</feature>
<gene>
    <name evidence="2" type="ORF">JI746_11785</name>
</gene>
<evidence type="ECO:0000313" key="3">
    <source>
        <dbReference type="Proteomes" id="UP000622707"/>
    </source>
</evidence>
<keyword evidence="1" id="KW-0472">Membrane</keyword>
<keyword evidence="3" id="KW-1185">Reference proteome</keyword>
<name>A0ABS1JQE6_9BURK</name>
<evidence type="ECO:0000313" key="2">
    <source>
        <dbReference type="EMBL" id="MBL0425790.1"/>
    </source>
</evidence>
<feature type="transmembrane region" description="Helical" evidence="1">
    <location>
        <begin position="159"/>
        <end position="179"/>
    </location>
</feature>
<dbReference type="Proteomes" id="UP000622707">
    <property type="component" value="Unassembled WGS sequence"/>
</dbReference>
<dbReference type="EMBL" id="JAEQND010000006">
    <property type="protein sequence ID" value="MBL0425790.1"/>
    <property type="molecule type" value="Genomic_DNA"/>
</dbReference>
<accession>A0ABS1JQE6</accession>
<keyword evidence="1" id="KW-0812">Transmembrane</keyword>
<dbReference type="RefSeq" id="WP_201689667.1">
    <property type="nucleotide sequence ID" value="NZ_JAEQND010000006.1"/>
</dbReference>
<feature type="transmembrane region" description="Helical" evidence="1">
    <location>
        <begin position="87"/>
        <end position="107"/>
    </location>
</feature>
<proteinExistence type="predicted"/>
<feature type="transmembrane region" description="Helical" evidence="1">
    <location>
        <begin position="311"/>
        <end position="331"/>
    </location>
</feature>
<organism evidence="2 3">
    <name type="scientific">Ramlibacter alkalitolerans</name>
    <dbReference type="NCBI Taxonomy" id="2039631"/>
    <lineage>
        <taxon>Bacteria</taxon>
        <taxon>Pseudomonadati</taxon>
        <taxon>Pseudomonadota</taxon>
        <taxon>Betaproteobacteria</taxon>
        <taxon>Burkholderiales</taxon>
        <taxon>Comamonadaceae</taxon>
        <taxon>Ramlibacter</taxon>
    </lineage>
</organism>
<feature type="transmembrane region" description="Helical" evidence="1">
    <location>
        <begin position="113"/>
        <end position="130"/>
    </location>
</feature>
<feature type="transmembrane region" description="Helical" evidence="1">
    <location>
        <begin position="27"/>
        <end position="45"/>
    </location>
</feature>
<dbReference type="Pfam" id="PF14897">
    <property type="entry name" value="EpsG"/>
    <property type="match status" value="1"/>
</dbReference>
<comment type="caution">
    <text evidence="2">The sequence shown here is derived from an EMBL/GenBank/DDBJ whole genome shotgun (WGS) entry which is preliminary data.</text>
</comment>